<organism evidence="4 5">
    <name type="scientific">Ahrensia marina</name>
    <dbReference type="NCBI Taxonomy" id="1514904"/>
    <lineage>
        <taxon>Bacteria</taxon>
        <taxon>Pseudomonadati</taxon>
        <taxon>Pseudomonadota</taxon>
        <taxon>Alphaproteobacteria</taxon>
        <taxon>Hyphomicrobiales</taxon>
        <taxon>Ahrensiaceae</taxon>
        <taxon>Ahrensia</taxon>
    </lineage>
</organism>
<feature type="disulfide bond" description="Redox-active" evidence="3">
    <location>
        <begin position="73"/>
        <end position="77"/>
    </location>
</feature>
<keyword evidence="3" id="KW-1015">Disulfide bond</keyword>
<reference evidence="4 5" key="1">
    <citation type="submission" date="2015-01" db="EMBL/GenBank/DDBJ databases">
        <title>Ahrensia donghaiensis sp. nov., a novel dimethylsulphoniopropionate-cleavage bacterium isolated from seawater and emended descriptions of the genus Ahrensia and Ahrensia kielensis.</title>
        <authorList>
            <person name="Liu J."/>
        </authorList>
    </citation>
    <scope>NUCLEOTIDE SEQUENCE [LARGE SCALE GENOMIC DNA]</scope>
    <source>
        <strain evidence="4 5">LZD062</strain>
    </source>
</reference>
<dbReference type="InterPro" id="IPR003782">
    <property type="entry name" value="SCO1/SenC"/>
</dbReference>
<dbReference type="Proteomes" id="UP000038011">
    <property type="component" value="Unassembled WGS sequence"/>
</dbReference>
<feature type="binding site" evidence="2">
    <location>
        <position position="161"/>
    </location>
    <ligand>
        <name>Cu cation</name>
        <dbReference type="ChEBI" id="CHEBI:23378"/>
    </ligand>
</feature>
<dbReference type="CDD" id="cd02968">
    <property type="entry name" value="SCO"/>
    <property type="match status" value="1"/>
</dbReference>
<proteinExistence type="inferred from homology"/>
<keyword evidence="2" id="KW-0186">Copper</keyword>
<feature type="binding site" evidence="2">
    <location>
        <position position="73"/>
    </location>
    <ligand>
        <name>Cu cation</name>
        <dbReference type="ChEBI" id="CHEBI:23378"/>
    </ligand>
</feature>
<sequence length="198" mass="22187">MVKTVGATIAILSATLALGWWQVDGPFEMRTEQNFRSSLSNMNFEMTSHLGKVVSPEYLVGNPTMFFFGFTYCPDVCPTTLAEISTWIEELGDLANSLNVVFITVDPARDDVKTVAEYLSNFNSKIEGWIGNSSQLAAAGNFFDVTYQRKESEDGTYTMDHSSSVFLYRSDGTFARTIDYHEPREVAVPKIKRTISEK</sequence>
<accession>A0A0N0VKY7</accession>
<dbReference type="PATRIC" id="fig|1514904.3.peg.2590"/>
<evidence type="ECO:0000313" key="5">
    <source>
        <dbReference type="Proteomes" id="UP000038011"/>
    </source>
</evidence>
<keyword evidence="5" id="KW-1185">Reference proteome</keyword>
<evidence type="ECO:0000256" key="2">
    <source>
        <dbReference type="PIRSR" id="PIRSR603782-1"/>
    </source>
</evidence>
<dbReference type="SUPFAM" id="SSF52833">
    <property type="entry name" value="Thioredoxin-like"/>
    <property type="match status" value="1"/>
</dbReference>
<evidence type="ECO:0000256" key="1">
    <source>
        <dbReference type="ARBA" id="ARBA00010996"/>
    </source>
</evidence>
<dbReference type="GO" id="GO:0046872">
    <property type="term" value="F:metal ion binding"/>
    <property type="evidence" value="ECO:0007669"/>
    <property type="project" value="UniProtKB-KW"/>
</dbReference>
<dbReference type="EMBL" id="JXMU01000032">
    <property type="protein sequence ID" value="KPB00064.1"/>
    <property type="molecule type" value="Genomic_DNA"/>
</dbReference>
<comment type="caution">
    <text evidence="4">The sequence shown here is derived from an EMBL/GenBank/DDBJ whole genome shotgun (WGS) entry which is preliminary data.</text>
</comment>
<keyword evidence="2" id="KW-0479">Metal-binding</keyword>
<protein>
    <recommendedName>
        <fullName evidence="6">Electron transport protein SCO1/SenC</fullName>
    </recommendedName>
</protein>
<comment type="similarity">
    <text evidence="1">Belongs to the SCO1/2 family.</text>
</comment>
<dbReference type="AlphaFoldDB" id="A0A0N0VKY7"/>
<dbReference type="Pfam" id="PF02630">
    <property type="entry name" value="SCO1-SenC"/>
    <property type="match status" value="1"/>
</dbReference>
<dbReference type="Gene3D" id="3.40.30.10">
    <property type="entry name" value="Glutaredoxin"/>
    <property type="match status" value="1"/>
</dbReference>
<evidence type="ECO:0000313" key="4">
    <source>
        <dbReference type="EMBL" id="KPB00064.1"/>
    </source>
</evidence>
<dbReference type="InterPro" id="IPR036249">
    <property type="entry name" value="Thioredoxin-like_sf"/>
</dbReference>
<evidence type="ECO:0008006" key="6">
    <source>
        <dbReference type="Google" id="ProtNLM"/>
    </source>
</evidence>
<feature type="binding site" evidence="2">
    <location>
        <position position="77"/>
    </location>
    <ligand>
        <name>Cu cation</name>
        <dbReference type="ChEBI" id="CHEBI:23378"/>
    </ligand>
</feature>
<dbReference type="PANTHER" id="PTHR12151">
    <property type="entry name" value="ELECTRON TRANSPORT PROTIN SCO1/SENC FAMILY MEMBER"/>
    <property type="match status" value="1"/>
</dbReference>
<name>A0A0N0VKY7_9HYPH</name>
<gene>
    <name evidence="4" type="ORF">SU32_15915</name>
</gene>
<dbReference type="PANTHER" id="PTHR12151:SF25">
    <property type="entry name" value="LINALOOL DEHYDRATASE_ISOMERASE DOMAIN-CONTAINING PROTEIN"/>
    <property type="match status" value="1"/>
</dbReference>
<evidence type="ECO:0000256" key="3">
    <source>
        <dbReference type="PIRSR" id="PIRSR603782-2"/>
    </source>
</evidence>
<dbReference type="STRING" id="1514904.SU32_15915"/>